<evidence type="ECO:0000313" key="3">
    <source>
        <dbReference type="Proteomes" id="UP000230233"/>
    </source>
</evidence>
<proteinExistence type="predicted"/>
<comment type="caution">
    <text evidence="2">The sequence shown here is derived from an EMBL/GenBank/DDBJ whole genome shotgun (WGS) entry which is preliminary data.</text>
</comment>
<feature type="region of interest" description="Disordered" evidence="1">
    <location>
        <begin position="1"/>
        <end position="42"/>
    </location>
</feature>
<accession>A0A2G5T7P5</accession>
<dbReference type="Proteomes" id="UP000230233">
    <property type="component" value="Chromosome V"/>
</dbReference>
<dbReference type="EMBL" id="PDUG01000005">
    <property type="protein sequence ID" value="PIC23277.1"/>
    <property type="molecule type" value="Genomic_DNA"/>
</dbReference>
<sequence>MDRRVIGGLKTSRGCPTTRRRRPAQDRRGPPPLKYHPYRRDTSAEAAESNCVQPTSSSFLLRVFQTSCALILRTFGILFARYLTFLL</sequence>
<protein>
    <submittedName>
        <fullName evidence="2">Uncharacterized protein</fullName>
    </submittedName>
</protein>
<organism evidence="2 3">
    <name type="scientific">Caenorhabditis nigoni</name>
    <dbReference type="NCBI Taxonomy" id="1611254"/>
    <lineage>
        <taxon>Eukaryota</taxon>
        <taxon>Metazoa</taxon>
        <taxon>Ecdysozoa</taxon>
        <taxon>Nematoda</taxon>
        <taxon>Chromadorea</taxon>
        <taxon>Rhabditida</taxon>
        <taxon>Rhabditina</taxon>
        <taxon>Rhabditomorpha</taxon>
        <taxon>Rhabditoidea</taxon>
        <taxon>Rhabditidae</taxon>
        <taxon>Peloderinae</taxon>
        <taxon>Caenorhabditis</taxon>
    </lineage>
</organism>
<name>A0A2G5T7P5_9PELO</name>
<keyword evidence="3" id="KW-1185">Reference proteome</keyword>
<evidence type="ECO:0000256" key="1">
    <source>
        <dbReference type="SAM" id="MobiDB-lite"/>
    </source>
</evidence>
<dbReference type="OrthoDB" id="417112at2759"/>
<reference evidence="3" key="1">
    <citation type="submission" date="2017-10" db="EMBL/GenBank/DDBJ databases">
        <title>Rapid genome shrinkage in a self-fertile nematode reveals novel sperm competition proteins.</title>
        <authorList>
            <person name="Yin D."/>
            <person name="Schwarz E.M."/>
            <person name="Thomas C.G."/>
            <person name="Felde R.L."/>
            <person name="Korf I.F."/>
            <person name="Cutter A.D."/>
            <person name="Schartner C.M."/>
            <person name="Ralston E.J."/>
            <person name="Meyer B.J."/>
            <person name="Haag E.S."/>
        </authorList>
    </citation>
    <scope>NUCLEOTIDE SEQUENCE [LARGE SCALE GENOMIC DNA]</scope>
    <source>
        <strain evidence="3">JU1422</strain>
    </source>
</reference>
<dbReference type="AlphaFoldDB" id="A0A2G5T7P5"/>
<evidence type="ECO:0000313" key="2">
    <source>
        <dbReference type="EMBL" id="PIC23277.1"/>
    </source>
</evidence>
<gene>
    <name evidence="2" type="primary">Cni-memo-1</name>
    <name evidence="2" type="synonym">Cnig_chr_V.g17030</name>
    <name evidence="2" type="ORF">B9Z55_017030</name>
</gene>